<dbReference type="OrthoDB" id="5426872at2759"/>
<name>A0A9P4V9H2_9PLEO</name>
<evidence type="ECO:0000313" key="3">
    <source>
        <dbReference type="Proteomes" id="UP000799444"/>
    </source>
</evidence>
<evidence type="ECO:0000256" key="1">
    <source>
        <dbReference type="SAM" id="MobiDB-lite"/>
    </source>
</evidence>
<gene>
    <name evidence="2" type="ORF">EJ04DRAFT_213096</name>
</gene>
<keyword evidence="3" id="KW-1185">Reference proteome</keyword>
<dbReference type="Proteomes" id="UP000799444">
    <property type="component" value="Unassembled WGS sequence"/>
</dbReference>
<reference evidence="2" key="1">
    <citation type="journal article" date="2020" name="Stud. Mycol.">
        <title>101 Dothideomycetes genomes: a test case for predicting lifestyles and emergence of pathogens.</title>
        <authorList>
            <person name="Haridas S."/>
            <person name="Albert R."/>
            <person name="Binder M."/>
            <person name="Bloem J."/>
            <person name="Labutti K."/>
            <person name="Salamov A."/>
            <person name="Andreopoulos B."/>
            <person name="Baker S."/>
            <person name="Barry K."/>
            <person name="Bills G."/>
            <person name="Bluhm B."/>
            <person name="Cannon C."/>
            <person name="Castanera R."/>
            <person name="Culley D."/>
            <person name="Daum C."/>
            <person name="Ezra D."/>
            <person name="Gonzalez J."/>
            <person name="Henrissat B."/>
            <person name="Kuo A."/>
            <person name="Liang C."/>
            <person name="Lipzen A."/>
            <person name="Lutzoni F."/>
            <person name="Magnuson J."/>
            <person name="Mondo S."/>
            <person name="Nolan M."/>
            <person name="Ohm R."/>
            <person name="Pangilinan J."/>
            <person name="Park H.-J."/>
            <person name="Ramirez L."/>
            <person name="Alfaro M."/>
            <person name="Sun H."/>
            <person name="Tritt A."/>
            <person name="Yoshinaga Y."/>
            <person name="Zwiers L.-H."/>
            <person name="Turgeon B."/>
            <person name="Goodwin S."/>
            <person name="Spatafora J."/>
            <person name="Crous P."/>
            <person name="Grigoriev I."/>
        </authorList>
    </citation>
    <scope>NUCLEOTIDE SEQUENCE</scope>
    <source>
        <strain evidence="2">CBS 125425</strain>
    </source>
</reference>
<sequence length="212" mass="23198">MTPDTLPPYRHISSTPISLGDASALLTTYLTNSESHAHLHPDALITPTGVEFSSHGGASGGVVIHNLRRVAAGLRGEYLEPEKTPEPETQDQTNAWGDEGAHKKKKKGRRATDSAAATANEGWQDMSEYEREQAAEVGEIGPRDTLVAEGQEAVEHEEVYATVGAQEEDGDVEGGKKRKKTSDEKEARKKAKKEKEKQRKRDKESKRAKGDE</sequence>
<evidence type="ECO:0000313" key="2">
    <source>
        <dbReference type="EMBL" id="KAF2740535.1"/>
    </source>
</evidence>
<organism evidence="2 3">
    <name type="scientific">Polyplosphaeria fusca</name>
    <dbReference type="NCBI Taxonomy" id="682080"/>
    <lineage>
        <taxon>Eukaryota</taxon>
        <taxon>Fungi</taxon>
        <taxon>Dikarya</taxon>
        <taxon>Ascomycota</taxon>
        <taxon>Pezizomycotina</taxon>
        <taxon>Dothideomycetes</taxon>
        <taxon>Pleosporomycetidae</taxon>
        <taxon>Pleosporales</taxon>
        <taxon>Tetraplosphaeriaceae</taxon>
        <taxon>Polyplosphaeria</taxon>
    </lineage>
</organism>
<protein>
    <submittedName>
        <fullName evidence="2">Uncharacterized protein</fullName>
    </submittedName>
</protein>
<dbReference type="EMBL" id="ML996100">
    <property type="protein sequence ID" value="KAF2740535.1"/>
    <property type="molecule type" value="Genomic_DNA"/>
</dbReference>
<dbReference type="AlphaFoldDB" id="A0A9P4V9H2"/>
<accession>A0A9P4V9H2</accession>
<feature type="compositionally biased region" description="Basic and acidic residues" evidence="1">
    <location>
        <begin position="181"/>
        <end position="212"/>
    </location>
</feature>
<comment type="caution">
    <text evidence="2">The sequence shown here is derived from an EMBL/GenBank/DDBJ whole genome shotgun (WGS) entry which is preliminary data.</text>
</comment>
<feature type="region of interest" description="Disordered" evidence="1">
    <location>
        <begin position="78"/>
        <end position="212"/>
    </location>
</feature>
<proteinExistence type="predicted"/>